<feature type="signal peptide" evidence="1">
    <location>
        <begin position="1"/>
        <end position="17"/>
    </location>
</feature>
<protein>
    <submittedName>
        <fullName evidence="2">Uncharacterized protein</fullName>
    </submittedName>
</protein>
<dbReference type="Proteomes" id="UP001589607">
    <property type="component" value="Unassembled WGS sequence"/>
</dbReference>
<keyword evidence="3" id="KW-1185">Reference proteome</keyword>
<proteinExistence type="predicted"/>
<sequence>MKKYIILFLLFSTSLNAQTIFTEPDSEPNCKIMLNGKFLSLLYDQNDYYMIIEDGIQTEYISNGKYYVKCKIEFITDCEYKSTVIEVTIPDYPVKVGEILTSKIIETERKAVKVKCKMGNIEETEFTLIKID</sequence>
<name>A0ABV5GKA6_9FLAO</name>
<accession>A0ABV5GKA6</accession>
<dbReference type="RefSeq" id="WP_236454921.1">
    <property type="nucleotide sequence ID" value="NZ_CBCSGE010000046.1"/>
</dbReference>
<feature type="chain" id="PRO_5046830004" evidence="1">
    <location>
        <begin position="18"/>
        <end position="132"/>
    </location>
</feature>
<reference evidence="2 3" key="1">
    <citation type="submission" date="2024-09" db="EMBL/GenBank/DDBJ databases">
        <authorList>
            <person name="Sun Q."/>
            <person name="Mori K."/>
        </authorList>
    </citation>
    <scope>NUCLEOTIDE SEQUENCE [LARGE SCALE GENOMIC DNA]</scope>
    <source>
        <strain evidence="2 3">CECT 7955</strain>
    </source>
</reference>
<keyword evidence="1" id="KW-0732">Signal</keyword>
<gene>
    <name evidence="2" type="ORF">ACFFVF_04420</name>
</gene>
<comment type="caution">
    <text evidence="2">The sequence shown here is derived from an EMBL/GenBank/DDBJ whole genome shotgun (WGS) entry which is preliminary data.</text>
</comment>
<evidence type="ECO:0000256" key="1">
    <source>
        <dbReference type="SAM" id="SignalP"/>
    </source>
</evidence>
<dbReference type="EMBL" id="JBHMEY010000009">
    <property type="protein sequence ID" value="MFB9095748.1"/>
    <property type="molecule type" value="Genomic_DNA"/>
</dbReference>
<evidence type="ECO:0000313" key="2">
    <source>
        <dbReference type="EMBL" id="MFB9095748.1"/>
    </source>
</evidence>
<organism evidence="2 3">
    <name type="scientific">Flavobacterium jumunjinense</name>
    <dbReference type="NCBI Taxonomy" id="998845"/>
    <lineage>
        <taxon>Bacteria</taxon>
        <taxon>Pseudomonadati</taxon>
        <taxon>Bacteroidota</taxon>
        <taxon>Flavobacteriia</taxon>
        <taxon>Flavobacteriales</taxon>
        <taxon>Flavobacteriaceae</taxon>
        <taxon>Flavobacterium</taxon>
    </lineage>
</organism>
<evidence type="ECO:0000313" key="3">
    <source>
        <dbReference type="Proteomes" id="UP001589607"/>
    </source>
</evidence>